<dbReference type="RefSeq" id="WP_205290105.1">
    <property type="nucleotide sequence ID" value="NZ_CP074406.1"/>
</dbReference>
<dbReference type="SMART" id="SM00347">
    <property type="entry name" value="HTH_MARR"/>
    <property type="match status" value="1"/>
</dbReference>
<keyword evidence="3" id="KW-0804">Transcription</keyword>
<accession>A0A939BRM6</accession>
<keyword evidence="1" id="KW-0805">Transcription regulation</keyword>
<keyword evidence="2" id="KW-0238">DNA-binding</keyword>
<dbReference type="AlphaFoldDB" id="A0A939BRM6"/>
<sequence length="154" mass="17271">MSEVSTERQAPYDGWKQTETLTLLRQLLEVAQQVRPSVAARAGLSINELVAVEHLFTEPLGTGEVGRRLSVTSAATSQIVDRLEQRGHVRREPHPTDRRRTLVQLTDSGRTEAIELLMPMFRALAATDADLDEDERAVIERYLRRAIGALRTVV</sequence>
<evidence type="ECO:0000256" key="1">
    <source>
        <dbReference type="ARBA" id="ARBA00023015"/>
    </source>
</evidence>
<gene>
    <name evidence="5" type="ORF">JK386_02640</name>
</gene>
<dbReference type="PANTHER" id="PTHR33164:SF43">
    <property type="entry name" value="HTH-TYPE TRANSCRIPTIONAL REPRESSOR YETL"/>
    <property type="match status" value="1"/>
</dbReference>
<dbReference type="InterPro" id="IPR036390">
    <property type="entry name" value="WH_DNA-bd_sf"/>
</dbReference>
<dbReference type="GO" id="GO:0003700">
    <property type="term" value="F:DNA-binding transcription factor activity"/>
    <property type="evidence" value="ECO:0007669"/>
    <property type="project" value="InterPro"/>
</dbReference>
<dbReference type="GO" id="GO:0003677">
    <property type="term" value="F:DNA binding"/>
    <property type="evidence" value="ECO:0007669"/>
    <property type="project" value="UniProtKB-KW"/>
</dbReference>
<feature type="domain" description="HTH marR-type" evidence="4">
    <location>
        <begin position="20"/>
        <end position="148"/>
    </location>
</feature>
<evidence type="ECO:0000256" key="3">
    <source>
        <dbReference type="ARBA" id="ARBA00023163"/>
    </source>
</evidence>
<dbReference type="PROSITE" id="PS01117">
    <property type="entry name" value="HTH_MARR_1"/>
    <property type="match status" value="1"/>
</dbReference>
<dbReference type="EMBL" id="JAERTX010000002">
    <property type="protein sequence ID" value="MBM9458784.1"/>
    <property type="molecule type" value="Genomic_DNA"/>
</dbReference>
<dbReference type="PROSITE" id="PS50995">
    <property type="entry name" value="HTH_MARR_2"/>
    <property type="match status" value="1"/>
</dbReference>
<reference evidence="5" key="1">
    <citation type="submission" date="2021-01" db="EMBL/GenBank/DDBJ databases">
        <title>Novel species in genus Nocardioides.</title>
        <authorList>
            <person name="Zhang G."/>
        </authorList>
    </citation>
    <scope>NUCLEOTIDE SEQUENCE</scope>
    <source>
        <strain evidence="5">Zg-536</strain>
    </source>
</reference>
<evidence type="ECO:0000313" key="6">
    <source>
        <dbReference type="Proteomes" id="UP000663791"/>
    </source>
</evidence>
<comment type="caution">
    <text evidence="5">The sequence shown here is derived from an EMBL/GenBank/DDBJ whole genome shotgun (WGS) entry which is preliminary data.</text>
</comment>
<dbReference type="Pfam" id="PF12802">
    <property type="entry name" value="MarR_2"/>
    <property type="match status" value="1"/>
</dbReference>
<dbReference type="Gene3D" id="1.10.10.10">
    <property type="entry name" value="Winged helix-like DNA-binding domain superfamily/Winged helix DNA-binding domain"/>
    <property type="match status" value="1"/>
</dbReference>
<dbReference type="SUPFAM" id="SSF46785">
    <property type="entry name" value="Winged helix' DNA-binding domain"/>
    <property type="match status" value="1"/>
</dbReference>
<dbReference type="GO" id="GO:0006950">
    <property type="term" value="P:response to stress"/>
    <property type="evidence" value="ECO:0007669"/>
    <property type="project" value="TreeGrafter"/>
</dbReference>
<organism evidence="5 6">
    <name type="scientific">Nocardioides faecalis</name>
    <dbReference type="NCBI Taxonomy" id="2803858"/>
    <lineage>
        <taxon>Bacteria</taxon>
        <taxon>Bacillati</taxon>
        <taxon>Actinomycetota</taxon>
        <taxon>Actinomycetes</taxon>
        <taxon>Propionibacteriales</taxon>
        <taxon>Nocardioidaceae</taxon>
        <taxon>Nocardioides</taxon>
    </lineage>
</organism>
<name>A0A939BRM6_9ACTN</name>
<proteinExistence type="predicted"/>
<dbReference type="Proteomes" id="UP000663791">
    <property type="component" value="Unassembled WGS sequence"/>
</dbReference>
<dbReference type="InterPro" id="IPR039422">
    <property type="entry name" value="MarR/SlyA-like"/>
</dbReference>
<dbReference type="PRINTS" id="PR00598">
    <property type="entry name" value="HTHMARR"/>
</dbReference>
<keyword evidence="6" id="KW-1185">Reference proteome</keyword>
<dbReference type="PANTHER" id="PTHR33164">
    <property type="entry name" value="TRANSCRIPTIONAL REGULATOR, MARR FAMILY"/>
    <property type="match status" value="1"/>
</dbReference>
<dbReference type="InterPro" id="IPR023187">
    <property type="entry name" value="Tscrpt_reg_MarR-type_CS"/>
</dbReference>
<evidence type="ECO:0000256" key="2">
    <source>
        <dbReference type="ARBA" id="ARBA00023125"/>
    </source>
</evidence>
<dbReference type="InterPro" id="IPR036388">
    <property type="entry name" value="WH-like_DNA-bd_sf"/>
</dbReference>
<evidence type="ECO:0000313" key="5">
    <source>
        <dbReference type="EMBL" id="MBM9458784.1"/>
    </source>
</evidence>
<dbReference type="InterPro" id="IPR000835">
    <property type="entry name" value="HTH_MarR-typ"/>
</dbReference>
<protein>
    <submittedName>
        <fullName evidence="5">MarR family transcriptional regulator</fullName>
    </submittedName>
</protein>
<evidence type="ECO:0000259" key="4">
    <source>
        <dbReference type="PROSITE" id="PS50995"/>
    </source>
</evidence>